<dbReference type="CDD" id="cd05387">
    <property type="entry name" value="BY-kinase"/>
    <property type="match status" value="1"/>
</dbReference>
<keyword evidence="5 10" id="KW-0418">Kinase</keyword>
<keyword evidence="4" id="KW-0547">Nucleotide-binding</keyword>
<dbReference type="GO" id="GO:0042802">
    <property type="term" value="F:identical protein binding"/>
    <property type="evidence" value="ECO:0007669"/>
    <property type="project" value="UniProtKB-ARBA"/>
</dbReference>
<keyword evidence="11" id="KW-1185">Reference proteome</keyword>
<evidence type="ECO:0000256" key="4">
    <source>
        <dbReference type="ARBA" id="ARBA00022741"/>
    </source>
</evidence>
<proteinExistence type="inferred from homology"/>
<comment type="caution">
    <text evidence="10">The sequence shown here is derived from an EMBL/GenBank/DDBJ whole genome shotgun (WGS) entry which is preliminary data.</text>
</comment>
<dbReference type="GO" id="GO:0004715">
    <property type="term" value="F:non-membrane spanning protein tyrosine kinase activity"/>
    <property type="evidence" value="ECO:0007669"/>
    <property type="project" value="UniProtKB-EC"/>
</dbReference>
<gene>
    <name evidence="10" type="ORF">EKG37_14080</name>
</gene>
<dbReference type="Pfam" id="PF13614">
    <property type="entry name" value="AAA_31"/>
    <property type="match status" value="1"/>
</dbReference>
<evidence type="ECO:0000256" key="7">
    <source>
        <dbReference type="ARBA" id="ARBA00023137"/>
    </source>
</evidence>
<dbReference type="GO" id="GO:0005524">
    <property type="term" value="F:ATP binding"/>
    <property type="evidence" value="ECO:0007669"/>
    <property type="project" value="UniProtKB-KW"/>
</dbReference>
<protein>
    <recommendedName>
        <fullName evidence="2">non-specific protein-tyrosine kinase</fullName>
        <ecNumber evidence="2">2.7.10.2</ecNumber>
    </recommendedName>
</protein>
<keyword evidence="6" id="KW-0067">ATP-binding</keyword>
<dbReference type="RefSeq" id="WP_126409321.1">
    <property type="nucleotide sequence ID" value="NZ_RXNT01000011.1"/>
</dbReference>
<dbReference type="InterPro" id="IPR025669">
    <property type="entry name" value="AAA_dom"/>
</dbReference>
<evidence type="ECO:0000256" key="3">
    <source>
        <dbReference type="ARBA" id="ARBA00022679"/>
    </source>
</evidence>
<dbReference type="InterPro" id="IPR005702">
    <property type="entry name" value="Wzc-like_C"/>
</dbReference>
<dbReference type="AlphaFoldDB" id="A0A3S0L990"/>
<sequence>MNLQQANNKLWSKKKTRNNRLLVTYRDPSSKISEEYRTIRTNLKFTPTNKKYQSLVVTSPSQGEGKSSIVANLGVSLSQQGEKVLIVDANLRRPALHSIFKVDNSIGLTNFLNRISTLEMAIQRTGIGRLDVLTSGPIPKNPAELLDSIKMNELMDTVIENYDVILYDTAPVLEVTDTNIFASRSDGVILVLVYGRTENELAIESKRVLEQSKARIIGTILNEKT</sequence>
<accession>A0A3S0L990</accession>
<name>A0A3S0L990_9BACI</name>
<evidence type="ECO:0000256" key="8">
    <source>
        <dbReference type="ARBA" id="ARBA00051245"/>
    </source>
</evidence>
<evidence type="ECO:0000256" key="2">
    <source>
        <dbReference type="ARBA" id="ARBA00011903"/>
    </source>
</evidence>
<dbReference type="InterPro" id="IPR027417">
    <property type="entry name" value="P-loop_NTPase"/>
</dbReference>
<keyword evidence="7" id="KW-0829">Tyrosine-protein kinase</keyword>
<dbReference type="Gene3D" id="3.40.50.300">
    <property type="entry name" value="P-loop containing nucleotide triphosphate hydrolases"/>
    <property type="match status" value="1"/>
</dbReference>
<dbReference type="Proteomes" id="UP000271374">
    <property type="component" value="Unassembled WGS sequence"/>
</dbReference>
<evidence type="ECO:0000256" key="1">
    <source>
        <dbReference type="ARBA" id="ARBA00007316"/>
    </source>
</evidence>
<dbReference type="GO" id="GO:0005886">
    <property type="term" value="C:plasma membrane"/>
    <property type="evidence" value="ECO:0007669"/>
    <property type="project" value="UniProtKB-ARBA"/>
</dbReference>
<evidence type="ECO:0000256" key="5">
    <source>
        <dbReference type="ARBA" id="ARBA00022777"/>
    </source>
</evidence>
<feature type="domain" description="AAA" evidence="9">
    <location>
        <begin position="63"/>
        <end position="192"/>
    </location>
</feature>
<keyword evidence="3 10" id="KW-0808">Transferase</keyword>
<dbReference type="NCBIfam" id="TIGR01007">
    <property type="entry name" value="eps_fam"/>
    <property type="match status" value="1"/>
</dbReference>
<dbReference type="OrthoDB" id="9794577at2"/>
<dbReference type="SUPFAM" id="SSF52540">
    <property type="entry name" value="P-loop containing nucleoside triphosphate hydrolases"/>
    <property type="match status" value="1"/>
</dbReference>
<organism evidence="10 11">
    <name type="scientific">Bacillus yapensis</name>
    <dbReference type="NCBI Taxonomy" id="2492960"/>
    <lineage>
        <taxon>Bacteria</taxon>
        <taxon>Bacillati</taxon>
        <taxon>Bacillota</taxon>
        <taxon>Bacilli</taxon>
        <taxon>Bacillales</taxon>
        <taxon>Bacillaceae</taxon>
        <taxon>Bacillus</taxon>
    </lineage>
</organism>
<reference evidence="10 11" key="1">
    <citation type="submission" date="2018-12" db="EMBL/GenBank/DDBJ databases">
        <title>Bacillus yapensis draft genome sequence.</title>
        <authorList>
            <person name="Yu L."/>
            <person name="Xu X."/>
            <person name="Tang X."/>
        </authorList>
    </citation>
    <scope>NUCLEOTIDE SEQUENCE [LARGE SCALE GENOMIC DNA]</scope>
    <source>
        <strain evidence="10 11">XXST-01</strain>
    </source>
</reference>
<comment type="catalytic activity">
    <reaction evidence="8">
        <text>L-tyrosyl-[protein] + ATP = O-phospho-L-tyrosyl-[protein] + ADP + H(+)</text>
        <dbReference type="Rhea" id="RHEA:10596"/>
        <dbReference type="Rhea" id="RHEA-COMP:10136"/>
        <dbReference type="Rhea" id="RHEA-COMP:20101"/>
        <dbReference type="ChEBI" id="CHEBI:15378"/>
        <dbReference type="ChEBI" id="CHEBI:30616"/>
        <dbReference type="ChEBI" id="CHEBI:46858"/>
        <dbReference type="ChEBI" id="CHEBI:61978"/>
        <dbReference type="ChEBI" id="CHEBI:456216"/>
        <dbReference type="EC" id="2.7.10.2"/>
    </reaction>
</comment>
<dbReference type="PANTHER" id="PTHR32309">
    <property type="entry name" value="TYROSINE-PROTEIN KINASE"/>
    <property type="match status" value="1"/>
</dbReference>
<dbReference type="InterPro" id="IPR050445">
    <property type="entry name" value="Bact_polysacc_biosynth/exp"/>
</dbReference>
<evidence type="ECO:0000256" key="6">
    <source>
        <dbReference type="ARBA" id="ARBA00022840"/>
    </source>
</evidence>
<dbReference type="EC" id="2.7.10.2" evidence="2"/>
<evidence type="ECO:0000313" key="11">
    <source>
        <dbReference type="Proteomes" id="UP000271374"/>
    </source>
</evidence>
<dbReference type="FunFam" id="3.40.50.300:FF:000527">
    <property type="entry name" value="Tyrosine-protein kinase etk"/>
    <property type="match status" value="1"/>
</dbReference>
<dbReference type="EMBL" id="RXNT01000011">
    <property type="protein sequence ID" value="RTR30024.1"/>
    <property type="molecule type" value="Genomic_DNA"/>
</dbReference>
<comment type="similarity">
    <text evidence="1">Belongs to the CpsD/CapB family.</text>
</comment>
<dbReference type="PANTHER" id="PTHR32309:SF13">
    <property type="entry name" value="FERRIC ENTEROBACTIN TRANSPORT PROTEIN FEPE"/>
    <property type="match status" value="1"/>
</dbReference>
<evidence type="ECO:0000313" key="10">
    <source>
        <dbReference type="EMBL" id="RTR30024.1"/>
    </source>
</evidence>
<evidence type="ECO:0000259" key="9">
    <source>
        <dbReference type="Pfam" id="PF13614"/>
    </source>
</evidence>